<protein>
    <submittedName>
        <fullName evidence="3">MerR family transcriptional regulator</fullName>
    </submittedName>
</protein>
<dbReference type="PANTHER" id="PTHR30204">
    <property type="entry name" value="REDOX-CYCLING DRUG-SENSING TRANSCRIPTIONAL ACTIVATOR SOXR"/>
    <property type="match status" value="1"/>
</dbReference>
<proteinExistence type="predicted"/>
<evidence type="ECO:0000313" key="3">
    <source>
        <dbReference type="EMBL" id="MFB5682948.1"/>
    </source>
</evidence>
<accession>A0ABV5BB50</accession>
<evidence type="ECO:0000259" key="2">
    <source>
        <dbReference type="PROSITE" id="PS50937"/>
    </source>
</evidence>
<dbReference type="InterPro" id="IPR000551">
    <property type="entry name" value="MerR-type_HTH_dom"/>
</dbReference>
<dbReference type="EMBL" id="JBHILM010000021">
    <property type="protein sequence ID" value="MFB5682948.1"/>
    <property type="molecule type" value="Genomic_DNA"/>
</dbReference>
<dbReference type="RefSeq" id="WP_375526691.1">
    <property type="nucleotide sequence ID" value="NZ_JBHILM010000021.1"/>
</dbReference>
<dbReference type="PROSITE" id="PS50937">
    <property type="entry name" value="HTH_MERR_2"/>
    <property type="match status" value="1"/>
</dbReference>
<dbReference type="CDD" id="cd01106">
    <property type="entry name" value="HTH_TipAL-Mta"/>
    <property type="match status" value="1"/>
</dbReference>
<keyword evidence="1" id="KW-0238">DNA-binding</keyword>
<organism evidence="3 4">
    <name type="scientific">Paenibacillus terreus</name>
    <dbReference type="NCBI Taxonomy" id="1387834"/>
    <lineage>
        <taxon>Bacteria</taxon>
        <taxon>Bacillati</taxon>
        <taxon>Bacillota</taxon>
        <taxon>Bacilli</taxon>
        <taxon>Bacillales</taxon>
        <taxon>Paenibacillaceae</taxon>
        <taxon>Paenibacillus</taxon>
    </lineage>
</organism>
<dbReference type="InterPro" id="IPR047057">
    <property type="entry name" value="MerR_fam"/>
</dbReference>
<dbReference type="InterPro" id="IPR009061">
    <property type="entry name" value="DNA-bd_dom_put_sf"/>
</dbReference>
<dbReference type="Pfam" id="PF13411">
    <property type="entry name" value="MerR_1"/>
    <property type="match status" value="1"/>
</dbReference>
<keyword evidence="4" id="KW-1185">Reference proteome</keyword>
<dbReference type="SMART" id="SM00422">
    <property type="entry name" value="HTH_MERR"/>
    <property type="match status" value="1"/>
</dbReference>
<dbReference type="Gene3D" id="1.10.1660.10">
    <property type="match status" value="1"/>
</dbReference>
<name>A0ABV5BB50_9BACL</name>
<dbReference type="PANTHER" id="PTHR30204:SF97">
    <property type="entry name" value="MERR FAMILY REGULATORY PROTEIN"/>
    <property type="match status" value="1"/>
</dbReference>
<comment type="caution">
    <text evidence="3">The sequence shown here is derived from an EMBL/GenBank/DDBJ whole genome shotgun (WGS) entry which is preliminary data.</text>
</comment>
<dbReference type="Proteomes" id="UP001580407">
    <property type="component" value="Unassembled WGS sequence"/>
</dbReference>
<feature type="domain" description="HTH merR-type" evidence="2">
    <location>
        <begin position="1"/>
        <end position="70"/>
    </location>
</feature>
<sequence>MYTIGQLSKKTKIPISTLRYYDEVGVLKPAQVADSGYRYYSNEELRVLHHITALKELGFTLTAIKELLAAEKSEQESRWKSYLDFELAAVAKQKAHLEELEKLLQTTKYVLEMKGEIEPEDIFLFIQALQTPADSRDSFLTRHFTAREIEIIRSLPDLSSDDPRSMQWAKMVRAAKEHLHEPPSSAISQELAQQFIQIPMDWFGQDEQLLEKYWALIRPERDEEAKLFGMDRETMDYIDSIVDWYLENEQEESTDGKGKTD</sequence>
<reference evidence="3 4" key="1">
    <citation type="submission" date="2024-09" db="EMBL/GenBank/DDBJ databases">
        <authorList>
            <person name="Ruan L."/>
        </authorList>
    </citation>
    <scope>NUCLEOTIDE SEQUENCE [LARGE SCALE GENOMIC DNA]</scope>
    <source>
        <strain evidence="3 4">D33</strain>
    </source>
</reference>
<evidence type="ECO:0000256" key="1">
    <source>
        <dbReference type="ARBA" id="ARBA00023125"/>
    </source>
</evidence>
<dbReference type="PRINTS" id="PR00040">
    <property type="entry name" value="HTHMERR"/>
</dbReference>
<gene>
    <name evidence="3" type="ORF">ACE3NQ_18690</name>
</gene>
<evidence type="ECO:0000313" key="4">
    <source>
        <dbReference type="Proteomes" id="UP001580407"/>
    </source>
</evidence>
<dbReference type="SUPFAM" id="SSF46955">
    <property type="entry name" value="Putative DNA-binding domain"/>
    <property type="match status" value="1"/>
</dbReference>